<evidence type="ECO:0000313" key="2">
    <source>
        <dbReference type="EMBL" id="QHT35709.1"/>
    </source>
</evidence>
<proteinExistence type="predicted"/>
<accession>A0A6C0F554</accession>
<evidence type="ECO:0000256" key="1">
    <source>
        <dbReference type="SAM" id="Coils"/>
    </source>
</evidence>
<feature type="coiled-coil region" evidence="1">
    <location>
        <begin position="4"/>
        <end position="49"/>
    </location>
</feature>
<protein>
    <submittedName>
        <fullName evidence="2">Uncharacterized protein</fullName>
    </submittedName>
</protein>
<reference evidence="2" key="1">
    <citation type="journal article" date="2020" name="Nature">
        <title>Giant virus diversity and host interactions through global metagenomics.</title>
        <authorList>
            <person name="Schulz F."/>
            <person name="Roux S."/>
            <person name="Paez-Espino D."/>
            <person name="Jungbluth S."/>
            <person name="Walsh D.A."/>
            <person name="Denef V.J."/>
            <person name="McMahon K.D."/>
            <person name="Konstantinidis K.T."/>
            <person name="Eloe-Fadrosh E.A."/>
            <person name="Kyrpides N.C."/>
            <person name="Woyke T."/>
        </authorList>
    </citation>
    <scope>NUCLEOTIDE SEQUENCE</scope>
    <source>
        <strain evidence="2">GVMAG-M-3300009181-41</strain>
    </source>
</reference>
<name>A0A6C0F554_9ZZZZ</name>
<sequence>MDECDELFAELEAATKEKDDYIKRLEADLEDKNSYIKQLEKRVKLLEKCLESSVFIRKPKEPESLKFDKEELTRSLVMDFYKGKLSYDALLSRVNPKH</sequence>
<dbReference type="Gene3D" id="1.20.5.170">
    <property type="match status" value="1"/>
</dbReference>
<dbReference type="AlphaFoldDB" id="A0A6C0F554"/>
<organism evidence="2">
    <name type="scientific">viral metagenome</name>
    <dbReference type="NCBI Taxonomy" id="1070528"/>
    <lineage>
        <taxon>unclassified sequences</taxon>
        <taxon>metagenomes</taxon>
        <taxon>organismal metagenomes</taxon>
    </lineage>
</organism>
<dbReference type="EMBL" id="MN739025">
    <property type="protein sequence ID" value="QHT35709.1"/>
    <property type="molecule type" value="Genomic_DNA"/>
</dbReference>
<keyword evidence="1" id="KW-0175">Coiled coil</keyword>